<dbReference type="EMBL" id="NUAN01000191">
    <property type="protein sequence ID" value="PEN86373.1"/>
    <property type="molecule type" value="Genomic_DNA"/>
</dbReference>
<proteinExistence type="predicted"/>
<gene>
    <name evidence="1" type="ORF">CN553_25640</name>
</gene>
<dbReference type="AlphaFoldDB" id="A0A9X6YJZ5"/>
<sequence length="123" mass="14237">YLDIYTISTIQSYPSFRNPRLLIIAISQLLFGLKPYLTDKFQQSKGISSNIIQYTNISIYRRFSDRVAAVIPKMVSSYSKKYGFIININVCFLQKGFPKTRSHRCGDVFFRFGIGWGSTTKRK</sequence>
<accession>A0A9X6YJZ5</accession>
<comment type="caution">
    <text evidence="1">The sequence shown here is derived from an EMBL/GenBank/DDBJ whole genome shotgun (WGS) entry which is preliminary data.</text>
</comment>
<protein>
    <submittedName>
        <fullName evidence="1">Uncharacterized protein</fullName>
    </submittedName>
</protein>
<evidence type="ECO:0000313" key="2">
    <source>
        <dbReference type="Proteomes" id="UP000220691"/>
    </source>
</evidence>
<name>A0A9X6YJZ5_BACCE</name>
<organism evidence="1 2">
    <name type="scientific">Bacillus cereus</name>
    <dbReference type="NCBI Taxonomy" id="1396"/>
    <lineage>
        <taxon>Bacteria</taxon>
        <taxon>Bacillati</taxon>
        <taxon>Bacillota</taxon>
        <taxon>Bacilli</taxon>
        <taxon>Bacillales</taxon>
        <taxon>Bacillaceae</taxon>
        <taxon>Bacillus</taxon>
        <taxon>Bacillus cereus group</taxon>
    </lineage>
</organism>
<dbReference type="Proteomes" id="UP000220691">
    <property type="component" value="Unassembled WGS sequence"/>
</dbReference>
<reference evidence="1 2" key="1">
    <citation type="submission" date="2017-09" db="EMBL/GenBank/DDBJ databases">
        <title>Large-scale bioinformatics analysis of Bacillus genomes uncovers conserved roles of natural products in bacterial physiology.</title>
        <authorList>
            <consortium name="Agbiome Team Llc"/>
            <person name="Bleich R.M."/>
            <person name="Kirk G.J."/>
            <person name="Santa Maria K.C."/>
            <person name="Allen S.E."/>
            <person name="Farag S."/>
            <person name="Shank E.A."/>
            <person name="Bowers A."/>
        </authorList>
    </citation>
    <scope>NUCLEOTIDE SEQUENCE [LARGE SCALE GENOMIC DNA]</scope>
    <source>
        <strain evidence="1 2">AFS027647</strain>
    </source>
</reference>
<evidence type="ECO:0000313" key="1">
    <source>
        <dbReference type="EMBL" id="PEN86373.1"/>
    </source>
</evidence>
<feature type="non-terminal residue" evidence="1">
    <location>
        <position position="1"/>
    </location>
</feature>